<evidence type="ECO:0000256" key="3">
    <source>
        <dbReference type="ARBA" id="ARBA00022554"/>
    </source>
</evidence>
<accession>A0A1V9ZA19</accession>
<dbReference type="InterPro" id="IPR011989">
    <property type="entry name" value="ARM-like"/>
</dbReference>
<feature type="compositionally biased region" description="Low complexity" evidence="8">
    <location>
        <begin position="1705"/>
        <end position="1725"/>
    </location>
</feature>
<dbReference type="STRING" id="1202772.A0A1V9ZA19"/>
<feature type="region of interest" description="Disordered" evidence="8">
    <location>
        <begin position="1444"/>
        <end position="1516"/>
    </location>
</feature>
<evidence type="ECO:0000256" key="2">
    <source>
        <dbReference type="ARBA" id="ARBA00005462"/>
    </source>
</evidence>
<keyword evidence="10" id="KW-1185">Reference proteome</keyword>
<feature type="region of interest" description="Disordered" evidence="8">
    <location>
        <begin position="120"/>
        <end position="139"/>
    </location>
</feature>
<sequence length="3010" mass="327818">MSHRLSQAARHTQELLEDLERDKELDIIRVYLTRLNLFPRQRDPRTAPIRSEELRDLVKHWKLHRQRNFWKNHTTKEDLVRTLYKHINTKVLPNEKNPLPLQQEPPMTPTPPPMVPVAPSPTRPYSAGTDSPAKRRVSRLVSPVKVNEALDPYGGDLFGQRGDYHSGMIYVSRLAKPEKPSVVETDLQNLLDQNKPATLTPELEILDEDAAQRERRLMAECACSLYQLTMEPGHETSIVLEGCIPAIVQLCNYDDLEVKKYCSATIVNVSVDHALCARMIDEGVLSGLMELAKVQQEDIRRNAAIGICRISYERHGQHRLIQEGSVPALISMLNNTDFETKEACVKTLVNIASFSGGNVSESVISTVIRIAAKKDPAYDRFIIETICNLSLLTGSRLKAPDDGILDPIPGINQTCNDLNVQTMIAMALSNFSGIDTNHHLMATPALLGALDGLLKLDDDTIKEMATTAAANLSTSRDAIPVIMDSALPTRLIATGYTPRQSIQENVTLAIANLALSDEANGLVLVEKGLVPLLLQLFAESSTLTRYNAMVALCTLMQHAGSRAELIAQDSIHVVIGLAASAELKLRELCAIGLFNFSCYEDFAELTLQPDVLEPMIRLFTSSGPAIGPKEEKEIVLSAVQEHCLNFLYNLSFYPQSRGTLVQATTVAACCAVFRKVAKTPEFNTRAAVTIANLTFCADGHPQMLAEDVLRVLRRLSAATSATKELLLASATALCNLAVPGVLHAGQTLLDLLIDLSHTPQADIALACSLAYSKLAADVALREVLSKCVELPPTLVVMMRSGIEEIQIHCAAALCGMACERGPRSNKHMWKEGTVSDFIVNSLLRINSDSTKEVCAKVLFNVLTHDDCRLAMIKDGVLYALIKLARLESLEIRALCITALYNLSCDPSMVPALMEANVPHVVSKMCDGEFRHEESRRKLSACLTNMALAPGMELKLMEGGVLNAVLVLCEHADLDCMRYGASVLCSVSMQPANCDGLASNAALEVLRRMVHSKDPPQVILAVNALCNVSCHAHLHDKIEEAETICAILHVVSDANEDEGIILTCAKVLCNMAFHAKHWAVMMKFHLIRTFIRVFANRPIYKSVADVLARIVATLSDAHQLVEAMVGEGAVQLLRMAAVDASPGTVVHCIVSLTRLSRGGHSGTRILDDGLFDILAAAVPLGDGTPRLAPDISERCSMILRTLSTYTMCIPQMIQDARLMPLIQALAAGGDKESCKNCVMLLHNITAARDRTFQKGVRISGVIPLLIRLAKVGSSEDGRICAVALAHINCELSEADRREIEEYEPGVVATMISMLDMDPPAMQRAEKLATSLPPLLPWSPKEKDWVFLFGENAPENRLPQSIPVAWTIRDDTVDGAKLVPNEPQSFVSHLPQQHCEFTSTIKDALYGSFQILMVSSAKSRLKGPVRLAHMSVNSVLKAFDHSSLTPVTATVSKPPTPPVADEPEEPVSPRTPRNSSLTRAYTESPKEDNSPRKASITAKKHSHRVVKGGRTSSRNAARHTQELLQDLERDKELDVLRVYLTRYNLFPRKRDPRTAPIRAEELRDLVKHWKLHRQRNFWKSHTTKEELVRTLYKHINTKVLPNESALVPSSSGVLPARPTTPSPAESKKAPYERRMSHRGASGIHILKQKLSLRNTSYSPDGSYSGDLFSQRGDYDDGMIYLSRMGTAAEHEMSASGPALSVNTSPETPTSAAVSHSSSTSSSTPTTPRHTDARIEINDEDASTREVRMKQECASSLYQLALQVGHEGGMVSEGCVPALVRLSLFDDNDVKKYCAAALVNLTCDPSLVTRMLDDGLLAGLMELSKLQHEDVRRNAAIGLCRGSYERLGQFRLLQEGSVPAMISMLNSTDYDTKEACLKTLINIASYAGATVSDTVIHALVKMAARKDPPSLLFVAEAMANLSVLTGPRVKAVEDGLLEPLADVCTSTASVEIKRLVATALCNFSGIETNHSYLSQLLVLRCVDVLLETPEELIRELTSVTVANLTCRPDALRSRITTVLAARLIQIGYMQNASIQANISLALANLVSSDRLFLTQHGVVPLVLHLLRVGSPQTQSHAVAVLCGLMEHETSRAELLQCDAIDAVLQLTAASSPSIRDFCALSFFNFSAHTDLAPYLLAPATLQTLLGLFRDGTRDDGKEPTIVLSKVQETCLNCLYNLSFFAPSRAGLVAEGAVACLLNVFRKPTKGLEPNKRCVAVLCNFTFCASSRERMLADDALRLLKRLMGTTTCKELLLSASSALCNLACPAMEQPNTPVLQMLMDLSHTAHADISLNCAIAFAKLAAAGTYSDVLARCAGLPPTLTVMMRSGIEEVQIHCATALCGLAAERGPRGLSGNRHLWREGTISDFIVNSLLRINSDSTKEICAKVLFNVLTHDDCRGAMIKEGVLYALVKLARLESLEIRILCVTALYNLSCDPALLSVLMEINVAQVIAKMCESDVNTDDNRQKLSACLANIALEEGHEEALVEGDVLNAVLLLCEHGGVSCKRFGASILCSLSMQARVCDAMATLSIVELLLQMIGSKDGPQVLFGLSALCNLSCAVGAHERLEEAETIAAVLRVLQSTGEELVLLTGVKVLHNLSVNSKFHANMIAAACVPTLLQILVADNYQSVADVAAEIVATLSEDANVVNQLVAEGAVRVLRCAAAHGGPRTVRFCVLALCRLSRGGFSGPRLVSDGLFDVIAAAVPLDGSSPSSETAERVALVLRTLSTYVACIPSLLHEERVVPILYALTKNRERETCRHCVMLLHNITAARNRAFQAQAKAAGVIPLLIMLSQVGASDIRQVSSVALAHLNSELCDGDDDYETGLVSTLISMLDMDPATMHTVEKLASAMPPPVKAQRTHPWNYLRGFRPTRVLLQLPVVWAVQAATVDDARLVPPEPGAFLAGLQHQAADLVRPIQDAVYGSYTIMRVSSEKCRLKPSPRVVVASPAEVLKKLDETAPAAKETVVRVAVRPPKPTKPRLLVAQKSFNATHRTMPHAPEKRGSASLLNLPKL</sequence>
<feature type="region of interest" description="Disordered" evidence="8">
    <location>
        <begin position="1605"/>
        <end position="1636"/>
    </location>
</feature>
<dbReference type="OrthoDB" id="7537227at2759"/>
<comment type="similarity">
    <text evidence="2">Belongs to the beta-catenin family.</text>
</comment>
<dbReference type="GO" id="GO:0043495">
    <property type="term" value="F:protein-membrane adaptor activity"/>
    <property type="evidence" value="ECO:0007669"/>
    <property type="project" value="InterPro"/>
</dbReference>
<keyword evidence="6" id="KW-0449">Lipoprotein</keyword>
<proteinExistence type="inferred from homology"/>
<evidence type="ECO:0000256" key="6">
    <source>
        <dbReference type="ARBA" id="ARBA00023288"/>
    </source>
</evidence>
<dbReference type="SMART" id="SM00185">
    <property type="entry name" value="ARM"/>
    <property type="match status" value="22"/>
</dbReference>
<feature type="compositionally biased region" description="Basic residues" evidence="8">
    <location>
        <begin position="1496"/>
        <end position="1505"/>
    </location>
</feature>
<dbReference type="SUPFAM" id="SSF48371">
    <property type="entry name" value="ARM repeat"/>
    <property type="match status" value="8"/>
</dbReference>
<dbReference type="PANTHER" id="PTHR47249:SF1">
    <property type="entry name" value="VACUOLAR PROTEIN 8"/>
    <property type="match status" value="1"/>
</dbReference>
<dbReference type="Pfam" id="PF00514">
    <property type="entry name" value="Arm"/>
    <property type="match status" value="2"/>
</dbReference>
<protein>
    <recommendedName>
        <fullName evidence="7">Vacuolar protein 8</fullName>
    </recommendedName>
</protein>
<dbReference type="InterPro" id="IPR000225">
    <property type="entry name" value="Armadillo"/>
</dbReference>
<dbReference type="InterPro" id="IPR045156">
    <property type="entry name" value="Vac8"/>
</dbReference>
<evidence type="ECO:0000313" key="9">
    <source>
        <dbReference type="EMBL" id="OQR94781.1"/>
    </source>
</evidence>
<evidence type="ECO:0000256" key="4">
    <source>
        <dbReference type="ARBA" id="ARBA00022737"/>
    </source>
</evidence>
<organism evidence="9 10">
    <name type="scientific">Achlya hypogyna</name>
    <name type="common">Oomycete</name>
    <name type="synonym">Protoachlya hypogyna</name>
    <dbReference type="NCBI Taxonomy" id="1202772"/>
    <lineage>
        <taxon>Eukaryota</taxon>
        <taxon>Sar</taxon>
        <taxon>Stramenopiles</taxon>
        <taxon>Oomycota</taxon>
        <taxon>Saprolegniomycetes</taxon>
        <taxon>Saprolegniales</taxon>
        <taxon>Achlyaceae</taxon>
        <taxon>Achlya</taxon>
    </lineage>
</organism>
<dbReference type="EMBL" id="JNBR01000351">
    <property type="protein sequence ID" value="OQR94781.1"/>
    <property type="molecule type" value="Genomic_DNA"/>
</dbReference>
<evidence type="ECO:0000256" key="5">
    <source>
        <dbReference type="ARBA" id="ARBA00023136"/>
    </source>
</evidence>
<dbReference type="Gene3D" id="1.25.10.10">
    <property type="entry name" value="Leucine-rich Repeat Variant"/>
    <property type="match status" value="8"/>
</dbReference>
<comment type="subcellular location">
    <subcellularLocation>
        <location evidence="1">Vacuole membrane</location>
        <topology evidence="1">Lipid-anchor</topology>
    </subcellularLocation>
</comment>
<dbReference type="Proteomes" id="UP000243579">
    <property type="component" value="Unassembled WGS sequence"/>
</dbReference>
<feature type="compositionally biased region" description="Polar residues" evidence="8">
    <location>
        <begin position="1469"/>
        <end position="1479"/>
    </location>
</feature>
<dbReference type="PANTHER" id="PTHR47249">
    <property type="entry name" value="VACUOLAR PROTEIN 8"/>
    <property type="match status" value="1"/>
</dbReference>
<keyword evidence="5" id="KW-0472">Membrane</keyword>
<dbReference type="Pfam" id="PF05804">
    <property type="entry name" value="KAP"/>
    <property type="match status" value="1"/>
</dbReference>
<feature type="compositionally biased region" description="Basic and acidic residues" evidence="8">
    <location>
        <begin position="1623"/>
        <end position="1632"/>
    </location>
</feature>
<keyword evidence="4" id="KW-0677">Repeat</keyword>
<keyword evidence="3" id="KW-0926">Vacuole</keyword>
<feature type="region of interest" description="Disordered" evidence="8">
    <location>
        <begin position="1689"/>
        <end position="1741"/>
    </location>
</feature>
<evidence type="ECO:0000313" key="10">
    <source>
        <dbReference type="Proteomes" id="UP000243579"/>
    </source>
</evidence>
<dbReference type="GO" id="GO:0005774">
    <property type="term" value="C:vacuolar membrane"/>
    <property type="evidence" value="ECO:0007669"/>
    <property type="project" value="UniProtKB-SubCell"/>
</dbReference>
<name>A0A1V9ZA19_ACHHY</name>
<feature type="region of interest" description="Disordered" evidence="8">
    <location>
        <begin position="2986"/>
        <end position="3010"/>
    </location>
</feature>
<comment type="caution">
    <text evidence="9">The sequence shown here is derived from an EMBL/GenBank/DDBJ whole genome shotgun (WGS) entry which is preliminary data.</text>
</comment>
<dbReference type="InterPro" id="IPR016024">
    <property type="entry name" value="ARM-type_fold"/>
</dbReference>
<gene>
    <name evidence="9" type="ORF">ACHHYP_00923</name>
</gene>
<dbReference type="GO" id="GO:0071562">
    <property type="term" value="P:nucleus-vacuole junction assembly"/>
    <property type="evidence" value="ECO:0007669"/>
    <property type="project" value="InterPro"/>
</dbReference>
<evidence type="ECO:0000256" key="8">
    <source>
        <dbReference type="SAM" id="MobiDB-lite"/>
    </source>
</evidence>
<feature type="compositionally biased region" description="Basic and acidic residues" evidence="8">
    <location>
        <begin position="1726"/>
        <end position="1741"/>
    </location>
</feature>
<reference evidence="9 10" key="1">
    <citation type="journal article" date="2014" name="Genome Biol. Evol.">
        <title>The secreted proteins of Achlya hypogyna and Thraustotheca clavata identify the ancestral oomycete secretome and reveal gene acquisitions by horizontal gene transfer.</title>
        <authorList>
            <person name="Misner I."/>
            <person name="Blouin N."/>
            <person name="Leonard G."/>
            <person name="Richards T.A."/>
            <person name="Lane C.E."/>
        </authorList>
    </citation>
    <scope>NUCLEOTIDE SEQUENCE [LARGE SCALE GENOMIC DNA]</scope>
    <source>
        <strain evidence="9 10">ATCC 48635</strain>
    </source>
</reference>
<evidence type="ECO:0000256" key="7">
    <source>
        <dbReference type="ARBA" id="ARBA00026209"/>
    </source>
</evidence>
<evidence type="ECO:0000256" key="1">
    <source>
        <dbReference type="ARBA" id="ARBA00004592"/>
    </source>
</evidence>